<organism evidence="1 2">
    <name type="scientific">Mycobacterium syngnathidarum</name>
    <dbReference type="NCBI Taxonomy" id="1908205"/>
    <lineage>
        <taxon>Bacteria</taxon>
        <taxon>Bacillati</taxon>
        <taxon>Actinomycetota</taxon>
        <taxon>Actinomycetes</taxon>
        <taxon>Mycobacteriales</taxon>
        <taxon>Mycobacteriaceae</taxon>
        <taxon>Mycobacterium</taxon>
    </lineage>
</organism>
<proteinExistence type="predicted"/>
<keyword evidence="2" id="KW-1185">Reference proteome</keyword>
<reference evidence="1 2" key="1">
    <citation type="submission" date="2016-10" db="EMBL/GenBank/DDBJ databases">
        <title>Evaluation of Human, Animal and Environmental Mycobacterium chelonae Isolates by Core Genome Phylogenomic Analysis, Targeted Gene Comparison, and Anti-microbial Susceptibility Patterns: A Tale of Mistaken Identities.</title>
        <authorList>
            <person name="Fogelson S.B."/>
            <person name="Camus A.C."/>
            <person name="Lorenz W."/>
            <person name="Vasireddy R."/>
            <person name="Vasireddy S."/>
            <person name="Smith T."/>
            <person name="Brown-Elliott B.A."/>
            <person name="Wallace R.J.Jr."/>
            <person name="Hasan N.A."/>
            <person name="Reischl U."/>
            <person name="Sanchez S."/>
        </authorList>
    </citation>
    <scope>NUCLEOTIDE SEQUENCE [LARGE SCALE GENOMIC DNA]</scope>
    <source>
        <strain evidence="1 2">24999</strain>
    </source>
</reference>
<dbReference type="OrthoDB" id="4737278at2"/>
<protein>
    <submittedName>
        <fullName evidence="1">Uncharacterized protein</fullName>
    </submittedName>
</protein>
<dbReference type="EMBL" id="MLHV01000016">
    <property type="protein sequence ID" value="OHT97178.1"/>
    <property type="molecule type" value="Genomic_DNA"/>
</dbReference>
<gene>
    <name evidence="1" type="ORF">BKG61_17700</name>
</gene>
<evidence type="ECO:0000313" key="1">
    <source>
        <dbReference type="EMBL" id="OHT97178.1"/>
    </source>
</evidence>
<evidence type="ECO:0000313" key="2">
    <source>
        <dbReference type="Proteomes" id="UP000179636"/>
    </source>
</evidence>
<dbReference type="RefSeq" id="WP_070945712.1">
    <property type="nucleotide sequence ID" value="NZ_MLHV01000016.1"/>
</dbReference>
<dbReference type="AlphaFoldDB" id="A0A1S1JWK2"/>
<name>A0A1S1JWK2_9MYCO</name>
<dbReference type="Proteomes" id="UP000179636">
    <property type="component" value="Unassembled WGS sequence"/>
</dbReference>
<accession>A0A1S1JWK2</accession>
<comment type="caution">
    <text evidence="1">The sequence shown here is derived from an EMBL/GenBank/DDBJ whole genome shotgun (WGS) entry which is preliminary data.</text>
</comment>
<sequence length="83" mass="9291">MMERNTELSGTDRTADGVLITEGLRVWTNDLERGHISLAEAGYETNQNTGDKTLWFHVIRRPGDRGVLQSSDRVATRFQGKSA</sequence>